<evidence type="ECO:0000256" key="1">
    <source>
        <dbReference type="ARBA" id="ARBA00001947"/>
    </source>
</evidence>
<evidence type="ECO:0000256" key="4">
    <source>
        <dbReference type="ARBA" id="ARBA00022525"/>
    </source>
</evidence>
<dbReference type="Gene3D" id="3.60.21.10">
    <property type="match status" value="1"/>
</dbReference>
<evidence type="ECO:0000256" key="8">
    <source>
        <dbReference type="ARBA" id="ARBA00022833"/>
    </source>
</evidence>
<evidence type="ECO:0000259" key="11">
    <source>
        <dbReference type="Pfam" id="PF00149"/>
    </source>
</evidence>
<keyword evidence="6 10" id="KW-0732">Signal</keyword>
<evidence type="ECO:0000313" key="13">
    <source>
        <dbReference type="EMBL" id="KAG0669573.1"/>
    </source>
</evidence>
<evidence type="ECO:0000256" key="6">
    <source>
        <dbReference type="ARBA" id="ARBA00022729"/>
    </source>
</evidence>
<keyword evidence="7" id="KW-0378">Hydrolase</keyword>
<dbReference type="InterPro" id="IPR029052">
    <property type="entry name" value="Metallo-depent_PP-like"/>
</dbReference>
<keyword evidence="4" id="KW-0964">Secreted</keyword>
<dbReference type="InterPro" id="IPR041805">
    <property type="entry name" value="ASMase/PPN1_MPP"/>
</dbReference>
<organism evidence="13 14">
    <name type="scientific">Maudiozyma exigua</name>
    <name type="common">Yeast</name>
    <name type="synonym">Kazachstania exigua</name>
    <dbReference type="NCBI Taxonomy" id="34358"/>
    <lineage>
        <taxon>Eukaryota</taxon>
        <taxon>Fungi</taxon>
        <taxon>Dikarya</taxon>
        <taxon>Ascomycota</taxon>
        <taxon>Saccharomycotina</taxon>
        <taxon>Saccharomycetes</taxon>
        <taxon>Saccharomycetales</taxon>
        <taxon>Saccharomycetaceae</taxon>
        <taxon>Maudiozyma</taxon>
    </lineage>
</organism>
<evidence type="ECO:0000256" key="9">
    <source>
        <dbReference type="ARBA" id="ARBA00023180"/>
    </source>
</evidence>
<evidence type="ECO:0000256" key="7">
    <source>
        <dbReference type="ARBA" id="ARBA00022801"/>
    </source>
</evidence>
<name>A0A9P7BCC4_MAUEX</name>
<dbReference type="SUPFAM" id="SSF56300">
    <property type="entry name" value="Metallo-dependent phosphatases"/>
    <property type="match status" value="1"/>
</dbReference>
<accession>A0A9P7BCC4</accession>
<keyword evidence="14" id="KW-1185">Reference proteome</keyword>
<dbReference type="InterPro" id="IPR004843">
    <property type="entry name" value="Calcineurin-like_PHP"/>
</dbReference>
<dbReference type="GO" id="GO:0005576">
    <property type="term" value="C:extracellular region"/>
    <property type="evidence" value="ECO:0007669"/>
    <property type="project" value="UniProtKB-SubCell"/>
</dbReference>
<evidence type="ECO:0000259" key="12">
    <source>
        <dbReference type="Pfam" id="PF19272"/>
    </source>
</evidence>
<evidence type="ECO:0000256" key="2">
    <source>
        <dbReference type="ARBA" id="ARBA00004613"/>
    </source>
</evidence>
<dbReference type="PANTHER" id="PTHR10340:SF27">
    <property type="entry name" value="ACL091CP"/>
    <property type="match status" value="1"/>
</dbReference>
<dbReference type="EMBL" id="PUHR01000038">
    <property type="protein sequence ID" value="KAG0669573.1"/>
    <property type="molecule type" value="Genomic_DNA"/>
</dbReference>
<keyword evidence="5" id="KW-0479">Metal-binding</keyword>
<gene>
    <name evidence="13" type="ORF">C6P45_003563</name>
</gene>
<keyword evidence="9" id="KW-0325">Glycoprotein</keyword>
<sequence>MLLSSAILISLLSITLFVNCHPVVVDALAEEKLQNILNTQSVEADSTIISGVVSELIDTTAGDTKCQACINRLLIGKALVLTRPDLIAPAFTRWCVESKYSSNNTCYQNYGISSVNGSSEGSNFADLLSLMDPTGYDGHSYCYFRDYNQCPKPATPNVTISHLLPPKKPENMVAPEPGTEGTFNVLHVSDIHIELDYTVGGEANCTDSLCCTPQSVKKSKLDSSSPYEGHWNSYYDSYYKENGTFVKGPYVDVFNGSVSWTPAASFGYYHCDPPERLINSTLNSIVNYSQKKNLSFEFTIFTGDMLSHDLGKRMSYESTMESEIRVMSDLKAKLGAKPVYSVLGNHDSYPYAEMAPEKYGFFNKFSSNLEMMSNMWEDFGWLNPGQAQQARTHYSGYAVETTLGLKVISLNSNTWYTTNTYNYINTTAPDNFGQFQFLIDELIASENKKQRVWIVAHVPPALGGLPVPANIFAEIVERFSPSTIAGIFFGHTHRDQFEILYAGSGNDTRTFQNVLNMAYIAPSITPWNDVNPAWRYYEVDKKTFSIMDMHTFYTPLNETFVNKGDEPSWEYEYSARKVYNISWPTTSPLNGSYWHYVADKMKTSVGMRQLFRSFYSRLSPSVSNCLHSNACDNDYCMVTSFTDDEYDRCIAGVSSKA</sequence>
<evidence type="ECO:0000256" key="5">
    <source>
        <dbReference type="ARBA" id="ARBA00022723"/>
    </source>
</evidence>
<dbReference type="InterPro" id="IPR045473">
    <property type="entry name" value="ASM_C"/>
</dbReference>
<dbReference type="CDD" id="cd00842">
    <property type="entry name" value="MPP_ASMase"/>
    <property type="match status" value="1"/>
</dbReference>
<evidence type="ECO:0000256" key="10">
    <source>
        <dbReference type="SAM" id="SignalP"/>
    </source>
</evidence>
<evidence type="ECO:0000313" key="14">
    <source>
        <dbReference type="Proteomes" id="UP000750334"/>
    </source>
</evidence>
<feature type="domain" description="Calcineurin-like phosphoesterase" evidence="11">
    <location>
        <begin position="184"/>
        <end position="494"/>
    </location>
</feature>
<comment type="caution">
    <text evidence="13">The sequence shown here is derived from an EMBL/GenBank/DDBJ whole genome shotgun (WGS) entry which is preliminary data.</text>
</comment>
<keyword evidence="8" id="KW-0862">Zinc</keyword>
<dbReference type="AlphaFoldDB" id="A0A9P7BCC4"/>
<dbReference type="Pfam" id="PF00149">
    <property type="entry name" value="Metallophos"/>
    <property type="match status" value="1"/>
</dbReference>
<comment type="subcellular location">
    <subcellularLocation>
        <location evidence="2">Secreted</location>
    </subcellularLocation>
</comment>
<feature type="chain" id="PRO_5040229769" description="Calcineurin-like phosphoesterase domain-containing protein" evidence="10">
    <location>
        <begin position="21"/>
        <end position="657"/>
    </location>
</feature>
<dbReference type="OrthoDB" id="282973at2759"/>
<proteinExistence type="inferred from homology"/>
<dbReference type="GO" id="GO:0046872">
    <property type="term" value="F:metal ion binding"/>
    <property type="evidence" value="ECO:0007669"/>
    <property type="project" value="UniProtKB-KW"/>
</dbReference>
<dbReference type="Proteomes" id="UP000750334">
    <property type="component" value="Unassembled WGS sequence"/>
</dbReference>
<protein>
    <recommendedName>
        <fullName evidence="15">Calcineurin-like phosphoesterase domain-containing protein</fullName>
    </recommendedName>
</protein>
<dbReference type="Pfam" id="PF19272">
    <property type="entry name" value="ASMase_C"/>
    <property type="match status" value="1"/>
</dbReference>
<dbReference type="PANTHER" id="PTHR10340">
    <property type="entry name" value="SPHINGOMYELIN PHOSPHODIESTERASE"/>
    <property type="match status" value="1"/>
</dbReference>
<comment type="cofactor">
    <cofactor evidence="1">
        <name>Zn(2+)</name>
        <dbReference type="ChEBI" id="CHEBI:29105"/>
    </cofactor>
</comment>
<feature type="signal peptide" evidence="10">
    <location>
        <begin position="1"/>
        <end position="20"/>
    </location>
</feature>
<reference evidence="13 14" key="1">
    <citation type="submission" date="2020-11" db="EMBL/GenBank/DDBJ databases">
        <title>Kefir isolates.</title>
        <authorList>
            <person name="Marcisauskas S."/>
            <person name="Kim Y."/>
            <person name="Blasche S."/>
        </authorList>
    </citation>
    <scope>NUCLEOTIDE SEQUENCE [LARGE SCALE GENOMIC DNA]</scope>
    <source>
        <strain evidence="13 14">OG2</strain>
    </source>
</reference>
<dbReference type="GO" id="GO:0008081">
    <property type="term" value="F:phosphoric diester hydrolase activity"/>
    <property type="evidence" value="ECO:0007669"/>
    <property type="project" value="TreeGrafter"/>
</dbReference>
<feature type="domain" description="Sphingomyelin phosphodiesterase C-terminal" evidence="12">
    <location>
        <begin position="516"/>
        <end position="651"/>
    </location>
</feature>
<evidence type="ECO:0000256" key="3">
    <source>
        <dbReference type="ARBA" id="ARBA00008234"/>
    </source>
</evidence>
<comment type="similarity">
    <text evidence="3">Belongs to the acid sphingomyelinase family.</text>
</comment>
<evidence type="ECO:0008006" key="15">
    <source>
        <dbReference type="Google" id="ProtNLM"/>
    </source>
</evidence>